<evidence type="ECO:0000313" key="11">
    <source>
        <dbReference type="Proteomes" id="UP000034805"/>
    </source>
</evidence>
<feature type="region of interest" description="Disordered" evidence="8">
    <location>
        <begin position="1"/>
        <end position="234"/>
    </location>
</feature>
<evidence type="ECO:0000313" key="10">
    <source>
        <dbReference type="EMBL" id="KPP79806.1"/>
    </source>
</evidence>
<dbReference type="GO" id="GO:0000978">
    <property type="term" value="F:RNA polymerase II cis-regulatory region sequence-specific DNA binding"/>
    <property type="evidence" value="ECO:0007669"/>
    <property type="project" value="TreeGrafter"/>
</dbReference>
<evidence type="ECO:0000256" key="8">
    <source>
        <dbReference type="SAM" id="MobiDB-lite"/>
    </source>
</evidence>
<dbReference type="SUPFAM" id="SSF57667">
    <property type="entry name" value="beta-beta-alpha zinc fingers"/>
    <property type="match status" value="2"/>
</dbReference>
<dbReference type="PROSITE" id="PS50157">
    <property type="entry name" value="ZINC_FINGER_C2H2_2"/>
    <property type="match status" value="3"/>
</dbReference>
<dbReference type="PANTHER" id="PTHR24396:SF25">
    <property type="entry name" value="ZINC FINGER PROTEIN 644"/>
    <property type="match status" value="1"/>
</dbReference>
<dbReference type="Pfam" id="PF13894">
    <property type="entry name" value="zf-C2H2_4"/>
    <property type="match status" value="1"/>
</dbReference>
<evidence type="ECO:0000256" key="5">
    <source>
        <dbReference type="ARBA" id="ARBA00023242"/>
    </source>
</evidence>
<feature type="non-terminal residue" evidence="10">
    <location>
        <position position="1"/>
    </location>
</feature>
<dbReference type="InterPro" id="IPR013087">
    <property type="entry name" value="Znf_C2H2_type"/>
</dbReference>
<evidence type="ECO:0000259" key="9">
    <source>
        <dbReference type="PROSITE" id="PS50157"/>
    </source>
</evidence>
<keyword evidence="7" id="KW-0175">Coiled coil</keyword>
<name>A0A0P7XS75_SCLFO</name>
<evidence type="ECO:0000256" key="2">
    <source>
        <dbReference type="ARBA" id="ARBA00022723"/>
    </source>
</evidence>
<feature type="region of interest" description="Disordered" evidence="8">
    <location>
        <begin position="1093"/>
        <end position="1125"/>
    </location>
</feature>
<dbReference type="GO" id="GO:0000981">
    <property type="term" value="F:DNA-binding transcription factor activity, RNA polymerase II-specific"/>
    <property type="evidence" value="ECO:0007669"/>
    <property type="project" value="TreeGrafter"/>
</dbReference>
<feature type="compositionally biased region" description="Basic and acidic residues" evidence="8">
    <location>
        <begin position="161"/>
        <end position="170"/>
    </location>
</feature>
<evidence type="ECO:0000256" key="4">
    <source>
        <dbReference type="ARBA" id="ARBA00022833"/>
    </source>
</evidence>
<feature type="region of interest" description="Disordered" evidence="8">
    <location>
        <begin position="674"/>
        <end position="749"/>
    </location>
</feature>
<dbReference type="Proteomes" id="UP000034805">
    <property type="component" value="Unassembled WGS sequence"/>
</dbReference>
<dbReference type="InterPro" id="IPR051643">
    <property type="entry name" value="Transcr_Reg_ZincFinger"/>
</dbReference>
<evidence type="ECO:0000256" key="7">
    <source>
        <dbReference type="SAM" id="Coils"/>
    </source>
</evidence>
<evidence type="ECO:0000256" key="3">
    <source>
        <dbReference type="ARBA" id="ARBA00022771"/>
    </source>
</evidence>
<dbReference type="SMART" id="SM00355">
    <property type="entry name" value="ZnF_C2H2"/>
    <property type="match status" value="9"/>
</dbReference>
<keyword evidence="5" id="KW-0539">Nucleus</keyword>
<sequence length="1387" mass="154468">KMADLKQNAGEEDTVDPVSNNADASQEPFKSQTSSLKNSALRPPLQVPSDDPEKPLNGTQPTHSSTPSSEPQPGTLVNGPGSHSDPEEPGASPGEASPRRVFSETRSRGRKSTPSFVAKTVPVQSETSATPPGGDDGDFEVPVQLAEENQDGMPVSQIRSAEGRDSRRIWDFNMESSESSSDDYESIPDSNWDPQKEFMQFLWSDHDDPELEKTRETTPPPPEQRRRKRKMRVVEVSDPSESLYAFKSSPVHDGSNYKEEPFLDAAFGRKQSSQSSADPCERYPSDTVEAIKQLILNAPGKKSLDGNGIHDSDVGGKVKQLKTGPLMELSSEEEPSFFPCTKCNVNFKEKKHLHRHMMYHLDGNNQVRHVNVPRPFICRECGRSFRDRNSLLKHMIIHQERREKLIEEIKGLNELKDEGRNARLQCPQCIFGTNCPNTFVQHAKTHEKDKRYYCCEECDHMAVTEHELEAHLYTAHRITRKPQYVTMSKRDGSKERRKFAVAKGGHGAPDAPSLNCKTCAFSTRNRNVLKKHVELIHQQPFLQDAESPPYDSNNYAAPGYEPHKLAGKSQKEAARRLQLKPKFLVEKQAFRKKSELPFWSEGLAHLFRKGKTTQKARKGFNSPLSKWTAGNSLNKLSLSLRRGDKQSKLSPQQVDGIDVTTGLPYVDDGYDDDQGYGSLFSGNSEKTNSLSSCYKSPPPKTEKSNSIFYPGYESEKGRADGEDPDSRLLHLEPPVLKKSPSKRKMSTPFRNTTDKATHVLLAKHEATPKKQEMPGSVENAGYEDPYDFSDYTSEATANFLDSTENEENPYARNYFIRRQRFPAKEDRGSSGDAFDRSCHSENDGDAIQKLIVKEECIETDVSAEASGPDGALHSDSFSDFDVPMFGAERKSCPYCPAVFESGVGLSNHVRGHLHRVGLSYDARHVVSPEQVASQDRRPRIRRKITAIRRLKKVHKPESQSEHTCPLCGGWFDTKTGLSNHVRGHLKRIGKTVSSTSKSPLCILNEMMQDEKEYQHILQVLNKKRFLSRPFVSQKFASSDGLFLSPTGIPVKIQHVGLDCKAGEEENEVGARGPPSSALIELLKKKKLDEELEMRNRSQTARKCLGGSPPKERGGLTNSLGAETGWTPEKTELNKKVCMHCNTTFHSAVSLSNHLRAYARRKRAALLEGTTYDCKQKKQRSRPGPKKKIFALPHTADEIYRLTCRFCDLVFQGPLSVQEDWIKHLQRHIMNTSVPHTGAGMVEVTIMHEKGGEHKATCRCYGVRTCHLPRGPLLFQIGPDLRKIDAFPLSGWAVSPACQPPRYKGETGQSMAADKRVNMLTGARNKPEHGFALQGAAGGERGGGRQGHAGGKGARSVGKRGWPAGTSALPHAPLCSAPAFIPASIIYL</sequence>
<feature type="region of interest" description="Disordered" evidence="8">
    <location>
        <begin position="1331"/>
        <end position="1361"/>
    </location>
</feature>
<evidence type="ECO:0000256" key="6">
    <source>
        <dbReference type="PROSITE-ProRule" id="PRU00042"/>
    </source>
</evidence>
<keyword evidence="4" id="KW-0862">Zinc</keyword>
<dbReference type="EMBL" id="JARO02000125">
    <property type="protein sequence ID" value="KPP79806.1"/>
    <property type="molecule type" value="Genomic_DNA"/>
</dbReference>
<dbReference type="STRING" id="113540.ENSSFOP00015031379"/>
<feature type="domain" description="C2H2-type" evidence="9">
    <location>
        <begin position="962"/>
        <end position="984"/>
    </location>
</feature>
<evidence type="ECO:0000256" key="1">
    <source>
        <dbReference type="ARBA" id="ARBA00004123"/>
    </source>
</evidence>
<feature type="compositionally biased region" description="Basic and acidic residues" evidence="8">
    <location>
        <begin position="97"/>
        <end position="107"/>
    </location>
</feature>
<dbReference type="InterPro" id="IPR036236">
    <property type="entry name" value="Znf_C2H2_sf"/>
</dbReference>
<feature type="domain" description="C2H2-type" evidence="9">
    <location>
        <begin position="338"/>
        <end position="365"/>
    </location>
</feature>
<dbReference type="FunFam" id="3.30.160.60:FF:000409">
    <property type="entry name" value="zinc finger protein 644 isoform X1"/>
    <property type="match status" value="1"/>
</dbReference>
<organism evidence="10 11">
    <name type="scientific">Scleropages formosus</name>
    <name type="common">Asian bonytongue</name>
    <name type="synonym">Osteoglossum formosum</name>
    <dbReference type="NCBI Taxonomy" id="113540"/>
    <lineage>
        <taxon>Eukaryota</taxon>
        <taxon>Metazoa</taxon>
        <taxon>Chordata</taxon>
        <taxon>Craniata</taxon>
        <taxon>Vertebrata</taxon>
        <taxon>Euteleostomi</taxon>
        <taxon>Actinopterygii</taxon>
        <taxon>Neopterygii</taxon>
        <taxon>Teleostei</taxon>
        <taxon>Osteoglossocephala</taxon>
        <taxon>Osteoglossomorpha</taxon>
        <taxon>Osteoglossiformes</taxon>
        <taxon>Osteoglossidae</taxon>
        <taxon>Scleropages</taxon>
    </lineage>
</organism>
<feature type="compositionally biased region" description="Basic and acidic residues" evidence="8">
    <location>
        <begin position="713"/>
        <end position="730"/>
    </location>
</feature>
<protein>
    <submittedName>
        <fullName evidence="10">Zinc finger protein 644-like</fullName>
    </submittedName>
</protein>
<keyword evidence="2" id="KW-0479">Metal-binding</keyword>
<feature type="compositionally biased region" description="Gly residues" evidence="8">
    <location>
        <begin position="1335"/>
        <end position="1352"/>
    </location>
</feature>
<keyword evidence="3 6" id="KW-0863">Zinc-finger</keyword>
<dbReference type="Pfam" id="PF00096">
    <property type="entry name" value="zf-C2H2"/>
    <property type="match status" value="1"/>
</dbReference>
<accession>A0A0P7XS75</accession>
<dbReference type="GO" id="GO:0005634">
    <property type="term" value="C:nucleus"/>
    <property type="evidence" value="ECO:0007669"/>
    <property type="project" value="UniProtKB-SubCell"/>
</dbReference>
<feature type="domain" description="C2H2-type" evidence="9">
    <location>
        <begin position="376"/>
        <end position="403"/>
    </location>
</feature>
<dbReference type="InterPro" id="IPR055125">
    <property type="entry name" value="Wiz_C_Znf"/>
</dbReference>
<proteinExistence type="predicted"/>
<dbReference type="PANTHER" id="PTHR24396">
    <property type="entry name" value="ZINC FINGER PROTEIN"/>
    <property type="match status" value="1"/>
</dbReference>
<feature type="compositionally biased region" description="Polar residues" evidence="8">
    <location>
        <begin position="680"/>
        <end position="694"/>
    </location>
</feature>
<dbReference type="Pfam" id="PF23015">
    <property type="entry name" value="zf-WIZ"/>
    <property type="match status" value="1"/>
</dbReference>
<feature type="coiled-coil region" evidence="7">
    <location>
        <begin position="395"/>
        <end position="422"/>
    </location>
</feature>
<comment type="subcellular location">
    <subcellularLocation>
        <location evidence="1">Nucleus</location>
    </subcellularLocation>
</comment>
<feature type="compositionally biased region" description="Polar residues" evidence="8">
    <location>
        <begin position="17"/>
        <end position="38"/>
    </location>
</feature>
<reference evidence="10 11" key="1">
    <citation type="submission" date="2015-08" db="EMBL/GenBank/DDBJ databases">
        <title>The genome of the Asian arowana (Scleropages formosus).</title>
        <authorList>
            <person name="Tan M.H."/>
            <person name="Gan H.M."/>
            <person name="Croft L.J."/>
            <person name="Austin C.M."/>
        </authorList>
    </citation>
    <scope>NUCLEOTIDE SEQUENCE [LARGE SCALE GENOMIC DNA]</scope>
    <source>
        <strain evidence="10">Aro1</strain>
    </source>
</reference>
<comment type="caution">
    <text evidence="10">The sequence shown here is derived from an EMBL/GenBank/DDBJ whole genome shotgun (WGS) entry which is preliminary data.</text>
</comment>
<feature type="compositionally biased region" description="Polar residues" evidence="8">
    <location>
        <begin position="57"/>
        <end position="72"/>
    </location>
</feature>
<dbReference type="GO" id="GO:0008270">
    <property type="term" value="F:zinc ion binding"/>
    <property type="evidence" value="ECO:0007669"/>
    <property type="project" value="UniProtKB-KW"/>
</dbReference>
<gene>
    <name evidence="10" type="ORF">Z043_100586</name>
</gene>
<dbReference type="PROSITE" id="PS00028">
    <property type="entry name" value="ZINC_FINGER_C2H2_1"/>
    <property type="match status" value="3"/>
</dbReference>
<dbReference type="Gene3D" id="3.30.160.60">
    <property type="entry name" value="Classic Zinc Finger"/>
    <property type="match status" value="3"/>
</dbReference>